<dbReference type="Proteomes" id="UP001300502">
    <property type="component" value="Unassembled WGS sequence"/>
</dbReference>
<keyword evidence="8 10" id="KW-0811">Translocation</keyword>
<evidence type="ECO:0000313" key="13">
    <source>
        <dbReference type="EMBL" id="KAK4527779.1"/>
    </source>
</evidence>
<keyword evidence="14" id="KW-1185">Reference proteome</keyword>
<dbReference type="FunFam" id="3.90.1440.10:FF:000003">
    <property type="entry name" value="Preprotein translocase SecA subunit"/>
    <property type="match status" value="1"/>
</dbReference>
<dbReference type="PROSITE" id="PS51192">
    <property type="entry name" value="HELICASE_ATP_BIND_1"/>
    <property type="match status" value="1"/>
</dbReference>
<dbReference type="InterPro" id="IPR014018">
    <property type="entry name" value="SecA_motor_DEAD"/>
</dbReference>
<dbReference type="PANTHER" id="PTHR30612">
    <property type="entry name" value="SECA INNER MEMBRANE COMPONENT OF SEC PROTEIN SECRETION SYSTEM"/>
    <property type="match status" value="1"/>
</dbReference>
<evidence type="ECO:0000313" key="14">
    <source>
        <dbReference type="Proteomes" id="UP001300502"/>
    </source>
</evidence>
<dbReference type="Gene3D" id="1.10.3060.10">
    <property type="entry name" value="Helical scaffold and wing domains of SecA"/>
    <property type="match status" value="1"/>
</dbReference>
<name>A0AAV9IKB2_9RHOD</name>
<evidence type="ECO:0000256" key="4">
    <source>
        <dbReference type="ARBA" id="ARBA00022741"/>
    </source>
</evidence>
<dbReference type="GO" id="GO:0005524">
    <property type="term" value="F:ATP binding"/>
    <property type="evidence" value="ECO:0007669"/>
    <property type="project" value="UniProtKB-KW"/>
</dbReference>
<evidence type="ECO:0000256" key="3">
    <source>
        <dbReference type="ARBA" id="ARBA00022448"/>
    </source>
</evidence>
<dbReference type="CDD" id="cd17928">
    <property type="entry name" value="DEXDc_SecA"/>
    <property type="match status" value="1"/>
</dbReference>
<dbReference type="GO" id="GO:0006605">
    <property type="term" value="P:protein targeting"/>
    <property type="evidence" value="ECO:0007669"/>
    <property type="project" value="InterPro"/>
</dbReference>
<dbReference type="NCBIfam" id="NF009538">
    <property type="entry name" value="PRK12904.1"/>
    <property type="match status" value="1"/>
</dbReference>
<dbReference type="InterPro" id="IPR011116">
    <property type="entry name" value="SecA_Wing/Scaffold"/>
</dbReference>
<sequence length="958" mass="110243">MEILRPAAGDPVGTLSFVIATVQKYKNYCTCRAVYGQNTCIGGYRKFQESLGGRKNDRRHSWKMTTRKESNSFFQFLQKVVNPPKDDTTLRKYHQVVQRINQLESNLKALSDAELKEKTRIFQQRLEKGGQTEKENILDQVFAVAREVCRRTLGIRLYDVQLMGALALSNGNIAEMATGEGKTYVSIPAAYLEALSGNEGIFIVTVNDYLARRDANLVKPVYDFLGISVGVVDSSTRFEEKKSAYAQQIVYVTNSELGFDYLRDHLTKSPDGIVLSSPFGFGIVDEVDSVLIDEARTPLIISDKVKAPKEYYYRAMNVANQLQPMIDYEVKEKEQTVILTERGILTCEQLLETNDLYSFESPWAYYIINALKAKVLFQRDRDYIVDEGQVKIVDTFTGRTLVGRRWNEGLHQSVEAKEGLEISDETQVAAKISYQSFFKLFHKLCGMTGTASTDQNEFLSVYGLDVIRIPTAFPMIRKDYPDKVFQTKAFKLEALVEEIADMYSIGRPVLVGTTSIDASEEISSLLLDNKIPHEVLNARPENASREAEIVSLAGTLHAVTISTNMSGRGTDIMLGGNALSITRTCIRQALWEYLESEKLPGNETQWNIPRDFIPSLAEYWKSLSPSAQNTTIDDWLLYLFHPGMEQSNLDSRTLNLFKSFLFIYQQVQQSVKEQREKVVELGGLYVVGTERHESRRIDNQLRGRAGRQGDPGASRFFLSLEDRLFRIFGGDKIKSLMQSMRVGNLPIENPLVTSALDSIQSTVEQYYARIRMELLNYDQVLAKQRMAIYSDRDRILRGSRQYLLQRLEKDMYETMEEIVRVHWESSERHKCLPKLREFFPALQLNEESVEEIPSQEEYIQKLKHVLFHPNWLYDIPLFQASSKSESILRFIYLQQLDYLWMEHLKRLDLIFQVIGLQVYRQTDPFLEYQRQAYDRFQELIADIRRTCVYSVTHFEPKK</sequence>
<comment type="caution">
    <text evidence="13">The sequence shown here is derived from an EMBL/GenBank/DDBJ whole genome shotgun (WGS) entry which is preliminary data.</text>
</comment>
<keyword evidence="6 10" id="KW-0653">Protein transport</keyword>
<organism evidence="13 14">
    <name type="scientific">Galdieria yellowstonensis</name>
    <dbReference type="NCBI Taxonomy" id="3028027"/>
    <lineage>
        <taxon>Eukaryota</taxon>
        <taxon>Rhodophyta</taxon>
        <taxon>Bangiophyceae</taxon>
        <taxon>Galdieriales</taxon>
        <taxon>Galdieriaceae</taxon>
        <taxon>Galdieria</taxon>
    </lineage>
</organism>
<evidence type="ECO:0000256" key="8">
    <source>
        <dbReference type="ARBA" id="ARBA00023010"/>
    </source>
</evidence>
<dbReference type="PROSITE" id="PS51196">
    <property type="entry name" value="SECA_MOTOR_DEAD"/>
    <property type="match status" value="1"/>
</dbReference>
<dbReference type="CDD" id="cd18803">
    <property type="entry name" value="SF2_C_secA"/>
    <property type="match status" value="1"/>
</dbReference>
<dbReference type="InterPro" id="IPR014001">
    <property type="entry name" value="Helicase_ATP-bd"/>
</dbReference>
<evidence type="ECO:0000259" key="12">
    <source>
        <dbReference type="PROSITE" id="PS51196"/>
    </source>
</evidence>
<keyword evidence="3 10" id="KW-0813">Transport</keyword>
<dbReference type="InterPro" id="IPR011115">
    <property type="entry name" value="SecA_DEAD"/>
</dbReference>
<dbReference type="Pfam" id="PF01043">
    <property type="entry name" value="SecA_PP_bind"/>
    <property type="match status" value="1"/>
</dbReference>
<dbReference type="SUPFAM" id="SSF52540">
    <property type="entry name" value="P-loop containing nucleoside triphosphate hydrolases"/>
    <property type="match status" value="2"/>
</dbReference>
<dbReference type="InterPro" id="IPR044722">
    <property type="entry name" value="SecA_SF2_C"/>
</dbReference>
<evidence type="ECO:0000256" key="2">
    <source>
        <dbReference type="ARBA" id="ARBA00007650"/>
    </source>
</evidence>
<keyword evidence="5 10" id="KW-0067">ATP-binding</keyword>
<dbReference type="SMART" id="SM00957">
    <property type="entry name" value="SecA_DEAD"/>
    <property type="match status" value="1"/>
</dbReference>
<dbReference type="Gene3D" id="3.90.1440.10">
    <property type="entry name" value="SecA, preprotein cross-linking domain"/>
    <property type="match status" value="1"/>
</dbReference>
<comment type="subcellular location">
    <subcellularLocation>
        <location evidence="1">Membrane</location>
        <topology evidence="1">Peripheral membrane protein</topology>
    </subcellularLocation>
</comment>
<dbReference type="InterPro" id="IPR036670">
    <property type="entry name" value="SecA_X-link_sf"/>
</dbReference>
<dbReference type="Pfam" id="PF21090">
    <property type="entry name" value="P-loop_SecA"/>
    <property type="match status" value="1"/>
</dbReference>
<evidence type="ECO:0000256" key="6">
    <source>
        <dbReference type="ARBA" id="ARBA00022927"/>
    </source>
</evidence>
<dbReference type="GO" id="GO:0017038">
    <property type="term" value="P:protein import"/>
    <property type="evidence" value="ECO:0007669"/>
    <property type="project" value="InterPro"/>
</dbReference>
<evidence type="ECO:0000256" key="1">
    <source>
        <dbReference type="ARBA" id="ARBA00004170"/>
    </source>
</evidence>
<dbReference type="HAMAP" id="MF_01382">
    <property type="entry name" value="SecA"/>
    <property type="match status" value="1"/>
</dbReference>
<keyword evidence="4 10" id="KW-0547">Nucleotide-binding</keyword>
<dbReference type="Gene3D" id="3.40.50.300">
    <property type="entry name" value="P-loop containing nucleotide triphosphate hydrolases"/>
    <property type="match status" value="2"/>
</dbReference>
<evidence type="ECO:0000259" key="11">
    <source>
        <dbReference type="PROSITE" id="PS51192"/>
    </source>
</evidence>
<evidence type="ECO:0000256" key="5">
    <source>
        <dbReference type="ARBA" id="ARBA00022840"/>
    </source>
</evidence>
<dbReference type="Pfam" id="PF07516">
    <property type="entry name" value="SecA_SW"/>
    <property type="match status" value="1"/>
</dbReference>
<evidence type="ECO:0000256" key="10">
    <source>
        <dbReference type="RuleBase" id="RU003874"/>
    </source>
</evidence>
<keyword evidence="7" id="KW-1278">Translocase</keyword>
<dbReference type="PRINTS" id="PR00906">
    <property type="entry name" value="SECA"/>
</dbReference>
<keyword evidence="9" id="KW-0472">Membrane</keyword>
<dbReference type="InterPro" id="IPR000185">
    <property type="entry name" value="SecA"/>
</dbReference>
<feature type="domain" description="Helicase ATP-binding" evidence="11">
    <location>
        <begin position="163"/>
        <end position="302"/>
    </location>
</feature>
<dbReference type="EMBL" id="JANCYU010000056">
    <property type="protein sequence ID" value="KAK4527779.1"/>
    <property type="molecule type" value="Genomic_DNA"/>
</dbReference>
<dbReference type="GO" id="GO:0016020">
    <property type="term" value="C:membrane"/>
    <property type="evidence" value="ECO:0007669"/>
    <property type="project" value="UniProtKB-SubCell"/>
</dbReference>
<dbReference type="SUPFAM" id="SSF81767">
    <property type="entry name" value="Pre-protein crosslinking domain of SecA"/>
    <property type="match status" value="1"/>
</dbReference>
<proteinExistence type="inferred from homology"/>
<accession>A0AAV9IKB2</accession>
<dbReference type="GO" id="GO:0006886">
    <property type="term" value="P:intracellular protein transport"/>
    <property type="evidence" value="ECO:0007669"/>
    <property type="project" value="InterPro"/>
</dbReference>
<evidence type="ECO:0000256" key="7">
    <source>
        <dbReference type="ARBA" id="ARBA00022967"/>
    </source>
</evidence>
<reference evidence="13 14" key="1">
    <citation type="submission" date="2022-07" db="EMBL/GenBank/DDBJ databases">
        <title>Genome-wide signatures of adaptation to extreme environments.</title>
        <authorList>
            <person name="Cho C.H."/>
            <person name="Yoon H.S."/>
        </authorList>
    </citation>
    <scope>NUCLEOTIDE SEQUENCE [LARGE SCALE GENOMIC DNA]</scope>
    <source>
        <strain evidence="13 14">108.79 E11</strain>
    </source>
</reference>
<gene>
    <name evidence="13" type="ORF">GAYE_SCF45G5710</name>
</gene>
<dbReference type="InterPro" id="IPR011130">
    <property type="entry name" value="SecA_preprotein_X-link_dom"/>
</dbReference>
<dbReference type="SMART" id="SM00958">
    <property type="entry name" value="SecA_PP_bind"/>
    <property type="match status" value="1"/>
</dbReference>
<dbReference type="PANTHER" id="PTHR30612:SF0">
    <property type="entry name" value="CHLOROPLAST PROTEIN-TRANSPORTING ATPASE"/>
    <property type="match status" value="1"/>
</dbReference>
<dbReference type="AlphaFoldDB" id="A0AAV9IKB2"/>
<evidence type="ECO:0000256" key="9">
    <source>
        <dbReference type="ARBA" id="ARBA00023136"/>
    </source>
</evidence>
<comment type="similarity">
    <text evidence="2 10">Belongs to the SecA family.</text>
</comment>
<dbReference type="Pfam" id="PF07517">
    <property type="entry name" value="SecA_DEAD"/>
    <property type="match status" value="1"/>
</dbReference>
<dbReference type="SUPFAM" id="SSF81886">
    <property type="entry name" value="Helical scaffold and wing domains of SecA"/>
    <property type="match status" value="1"/>
</dbReference>
<dbReference type="NCBIfam" id="TIGR00963">
    <property type="entry name" value="secA"/>
    <property type="match status" value="1"/>
</dbReference>
<protein>
    <recommendedName>
        <fullName evidence="10">Protein translocase subunit SecA</fullName>
    </recommendedName>
</protein>
<feature type="domain" description="SecA family profile" evidence="12">
    <location>
        <begin position="75"/>
        <end position="749"/>
    </location>
</feature>
<dbReference type="InterPro" id="IPR036266">
    <property type="entry name" value="SecA_Wing/Scaffold_sf"/>
</dbReference>
<dbReference type="InterPro" id="IPR027417">
    <property type="entry name" value="P-loop_NTPase"/>
</dbReference>